<organism evidence="1 2">
    <name type="scientific">Vibrio navarrensis</name>
    <dbReference type="NCBI Taxonomy" id="29495"/>
    <lineage>
        <taxon>Bacteria</taxon>
        <taxon>Pseudomonadati</taxon>
        <taxon>Pseudomonadota</taxon>
        <taxon>Gammaproteobacteria</taxon>
        <taxon>Vibrionales</taxon>
        <taxon>Vibrionaceae</taxon>
        <taxon>Vibrio</taxon>
    </lineage>
</organism>
<dbReference type="Proteomes" id="UP001253463">
    <property type="component" value="Unassembled WGS sequence"/>
</dbReference>
<feature type="non-terminal residue" evidence="1">
    <location>
        <position position="27"/>
    </location>
</feature>
<reference evidence="1" key="1">
    <citation type="submission" date="2023-10" db="EMBL/GenBank/DDBJ databases">
        <authorList>
            <consortium name="PulseNet: The National Subtyping Network for Foodborne Disease Surveillance"/>
        </authorList>
    </citation>
    <scope>NUCLEOTIDE SEQUENCE</scope>
    <source>
        <strain evidence="1">PNUSAV004886</strain>
    </source>
</reference>
<protein>
    <submittedName>
        <fullName evidence="1">DUF3265 domain-containing protein</fullName>
    </submittedName>
</protein>
<name>A0AAI9G715_9VIBR</name>
<evidence type="ECO:0000313" key="2">
    <source>
        <dbReference type="Proteomes" id="UP001253463"/>
    </source>
</evidence>
<gene>
    <name evidence="1" type="ORF">RZY48_004034</name>
</gene>
<sequence length="27" mass="2746">MAFLACGDLSGENGLRKVGLGGIRPLT</sequence>
<accession>A0AAI9G715</accession>
<proteinExistence type="predicted"/>
<dbReference type="EMBL" id="ABNSCA010000026">
    <property type="protein sequence ID" value="ELN6934534.1"/>
    <property type="molecule type" value="Genomic_DNA"/>
</dbReference>
<comment type="caution">
    <text evidence="1">The sequence shown here is derived from an EMBL/GenBank/DDBJ whole genome shotgun (WGS) entry which is preliminary data.</text>
</comment>
<evidence type="ECO:0000313" key="1">
    <source>
        <dbReference type="EMBL" id="ELN6934534.1"/>
    </source>
</evidence>
<dbReference type="AlphaFoldDB" id="A0AAI9G715"/>